<comment type="caution">
    <text evidence="1">The sequence shown here is derived from an EMBL/GenBank/DDBJ whole genome shotgun (WGS) entry which is preliminary data.</text>
</comment>
<organism evidence="1 2">
    <name type="scientific">Ensete ventricosum</name>
    <name type="common">Abyssinian banana</name>
    <name type="synonym">Musa ensete</name>
    <dbReference type="NCBI Taxonomy" id="4639"/>
    <lineage>
        <taxon>Eukaryota</taxon>
        <taxon>Viridiplantae</taxon>
        <taxon>Streptophyta</taxon>
        <taxon>Embryophyta</taxon>
        <taxon>Tracheophyta</taxon>
        <taxon>Spermatophyta</taxon>
        <taxon>Magnoliopsida</taxon>
        <taxon>Liliopsida</taxon>
        <taxon>Zingiberales</taxon>
        <taxon>Musaceae</taxon>
        <taxon>Ensete</taxon>
    </lineage>
</organism>
<accession>A0A426WYZ5</accession>
<dbReference type="EMBL" id="AMZH03031743">
    <property type="protein sequence ID" value="RRT32507.1"/>
    <property type="molecule type" value="Genomic_DNA"/>
</dbReference>
<dbReference type="AlphaFoldDB" id="A0A426WYZ5"/>
<protein>
    <submittedName>
        <fullName evidence="1">Uncharacterized protein</fullName>
    </submittedName>
</protein>
<gene>
    <name evidence="1" type="ORF">B296_00053930</name>
</gene>
<name>A0A426WYZ5_ENSVE</name>
<evidence type="ECO:0000313" key="2">
    <source>
        <dbReference type="Proteomes" id="UP000287651"/>
    </source>
</evidence>
<dbReference type="Proteomes" id="UP000287651">
    <property type="component" value="Unassembled WGS sequence"/>
</dbReference>
<reference evidence="1 2" key="1">
    <citation type="journal article" date="2014" name="Agronomy (Basel)">
        <title>A Draft Genome Sequence for Ensete ventricosum, the Drought-Tolerant Tree Against Hunger.</title>
        <authorList>
            <person name="Harrison J."/>
            <person name="Moore K.A."/>
            <person name="Paszkiewicz K."/>
            <person name="Jones T."/>
            <person name="Grant M."/>
            <person name="Ambacheew D."/>
            <person name="Muzemil S."/>
            <person name="Studholme D.J."/>
        </authorList>
    </citation>
    <scope>NUCLEOTIDE SEQUENCE [LARGE SCALE GENOMIC DNA]</scope>
</reference>
<evidence type="ECO:0000313" key="1">
    <source>
        <dbReference type="EMBL" id="RRT32507.1"/>
    </source>
</evidence>
<proteinExistence type="predicted"/>
<sequence>MSILIEVPILKLYKGDRQFAPCCDLLGLGDRPNLNSSKRARNLASIRVADICRKIATKRSESKGNSDVAASGVGCSKGAVAIGGRQGSDVHGYCRGGQQRYGARDGYYCVQFVTDCDQDSWQRTIIAGCDVNKLQRKIATGSFLPQGSLLAAIKEDGSKRLLLAVLGSERCVLRLKG</sequence>